<dbReference type="AlphaFoldDB" id="A0A5S6QZW3"/>
<dbReference type="GO" id="GO:0072669">
    <property type="term" value="C:tRNA-splicing ligase complex"/>
    <property type="evidence" value="ECO:0007669"/>
    <property type="project" value="TreeGrafter"/>
</dbReference>
<dbReference type="STRING" id="70415.A0A5S6QZW3"/>
<feature type="transmembrane region" description="Helical" evidence="3">
    <location>
        <begin position="567"/>
        <end position="585"/>
    </location>
</feature>
<keyword evidence="4" id="KW-1185">Reference proteome</keyword>
<accession>A0A5S6QZW3</accession>
<dbReference type="PANTHER" id="PTHR31353">
    <property type="entry name" value="FAM98"/>
    <property type="match status" value="1"/>
</dbReference>
<feature type="transmembrane region" description="Helical" evidence="3">
    <location>
        <begin position="591"/>
        <end position="611"/>
    </location>
</feature>
<feature type="compositionally biased region" description="Basic and acidic residues" evidence="2">
    <location>
        <begin position="384"/>
        <end position="398"/>
    </location>
</feature>
<name>A0A5S6QZW3_TRIMR</name>
<feature type="region of interest" description="Disordered" evidence="2">
    <location>
        <begin position="379"/>
        <end position="447"/>
    </location>
</feature>
<dbReference type="PANTHER" id="PTHR31353:SF1">
    <property type="entry name" value="PROTEIN FAM98B"/>
    <property type="match status" value="1"/>
</dbReference>
<organism evidence="4 5">
    <name type="scientific">Trichuris muris</name>
    <name type="common">Mouse whipworm</name>
    <dbReference type="NCBI Taxonomy" id="70415"/>
    <lineage>
        <taxon>Eukaryota</taxon>
        <taxon>Metazoa</taxon>
        <taxon>Ecdysozoa</taxon>
        <taxon>Nematoda</taxon>
        <taxon>Enoplea</taxon>
        <taxon>Dorylaimia</taxon>
        <taxon>Trichinellida</taxon>
        <taxon>Trichuridae</taxon>
        <taxon>Trichuris</taxon>
    </lineage>
</organism>
<feature type="region of interest" description="Disordered" evidence="2">
    <location>
        <begin position="1"/>
        <end position="25"/>
    </location>
</feature>
<sequence length="662" mass="73896">MDKTHGKSQPPSYIPQELPAKSQSNQHCSSTLPYGECSSVVCRRCSQAVLILLPCPNLLLCRTLARELLRLLRHESERPDMHALWTALKECGLASYIADVDALRKIVDEGPRSSQFTELVSNLSKALRTEANLEEEVSRPADPNDLSIFALELNSFLREMNCPYVSLMEGPASQRLSTEMARYDLLNFLCSELEAARILSEAKRQHCQQNEDKSQSVGAEVQIAETMKELLIALGFSKPPDSATLSQILERLTQRVKERVDQVAKEHFGYALFQSNLSAEHWEVLNRMNEQLLADYKLRREMLNKRFDVTISSFLWSDRVKKKEDEVMRLYKPLRAQLHKECQITIAHLLAARNDLAYIEKTSGPSVRAVTQSKLNKLLIQGKMPDRGGRPAEIERPPPEMPSWSQRAPSGGHDGGRGRRSRGGGASRVQSGWSSRGSNWSSNTAGMDYQQDYSGRQQYDYQQGYSMMGPGQGGNLLRYGRYVCINLENNYNATYFLASLTAEEKKSLLTAVKQFTEEEEAVSNQSTFLTPVQLRSLFLANCLPFIGFGVCDNLIMIVAGEYVDNRVGALLGISTMAAAATGNLISDVAGIGIGSYIELLFGKLGLTAPVLSTKQLQTRKARLIIHLGRVVGIVIGCFIGMFPLLFYNVPQHKPSEDRKETT</sequence>
<dbReference type="Proteomes" id="UP000046395">
    <property type="component" value="Unassembled WGS sequence"/>
</dbReference>
<reference evidence="5" key="1">
    <citation type="submission" date="2019-12" db="UniProtKB">
        <authorList>
            <consortium name="WormBaseParasite"/>
        </authorList>
    </citation>
    <scope>IDENTIFICATION</scope>
</reference>
<feature type="transmembrane region" description="Helical" evidence="3">
    <location>
        <begin position="537"/>
        <end position="555"/>
    </location>
</feature>
<dbReference type="InterPro" id="IPR019537">
    <property type="entry name" value="TMEM65"/>
</dbReference>
<keyword evidence="3" id="KW-0812">Transmembrane</keyword>
<feature type="compositionally biased region" description="Low complexity" evidence="2">
    <location>
        <begin position="427"/>
        <end position="443"/>
    </location>
</feature>
<dbReference type="Pfam" id="PF10507">
    <property type="entry name" value="TMEM65"/>
    <property type="match status" value="1"/>
</dbReference>
<evidence type="ECO:0000256" key="2">
    <source>
        <dbReference type="SAM" id="MobiDB-lite"/>
    </source>
</evidence>
<feature type="transmembrane region" description="Helical" evidence="3">
    <location>
        <begin position="623"/>
        <end position="646"/>
    </location>
</feature>
<proteinExistence type="inferred from homology"/>
<keyword evidence="3" id="KW-1133">Transmembrane helix</keyword>
<dbReference type="Pfam" id="PF10239">
    <property type="entry name" value="DUF2465"/>
    <property type="match status" value="1"/>
</dbReference>
<evidence type="ECO:0000256" key="1">
    <source>
        <dbReference type="ARBA" id="ARBA00007218"/>
    </source>
</evidence>
<dbReference type="InterPro" id="IPR018797">
    <property type="entry name" value="FAM98"/>
</dbReference>
<keyword evidence="3" id="KW-0472">Membrane</keyword>
<comment type="similarity">
    <text evidence="1">Belongs to the FAM98 family.</text>
</comment>
<evidence type="ECO:0000313" key="4">
    <source>
        <dbReference type="Proteomes" id="UP000046395"/>
    </source>
</evidence>
<evidence type="ECO:0000256" key="3">
    <source>
        <dbReference type="SAM" id="Phobius"/>
    </source>
</evidence>
<evidence type="ECO:0000313" key="5">
    <source>
        <dbReference type="WBParaSite" id="TMUE_3000012800.1"/>
    </source>
</evidence>
<protein>
    <submittedName>
        <fullName evidence="5">Uncharacterized protein</fullName>
    </submittedName>
</protein>
<dbReference type="WBParaSite" id="TMUE_3000012800.1">
    <property type="protein sequence ID" value="TMUE_3000012800.1"/>
    <property type="gene ID" value="WBGene00294532"/>
</dbReference>